<feature type="domain" description="Homoserine dehydrogenase catalytic" evidence="3">
    <location>
        <begin position="2"/>
        <end position="70"/>
    </location>
</feature>
<evidence type="ECO:0000256" key="1">
    <source>
        <dbReference type="ARBA" id="ARBA00022857"/>
    </source>
</evidence>
<evidence type="ECO:0000313" key="5">
    <source>
        <dbReference type="Proteomes" id="UP001366060"/>
    </source>
</evidence>
<keyword evidence="5" id="KW-1185">Reference proteome</keyword>
<keyword evidence="2" id="KW-0560">Oxidoreductase</keyword>
<keyword evidence="1" id="KW-0521">NADP</keyword>
<dbReference type="RefSeq" id="WP_341629483.1">
    <property type="nucleotide sequence ID" value="NZ_JBAKBA010000413.1"/>
</dbReference>
<feature type="non-terminal residue" evidence="4">
    <location>
        <position position="70"/>
    </location>
</feature>
<dbReference type="PANTHER" id="PTHR43070:SF3">
    <property type="entry name" value="HOMOSERINE DEHYDROGENASE"/>
    <property type="match status" value="1"/>
</dbReference>
<gene>
    <name evidence="4" type="ORF">V6255_18950</name>
</gene>
<dbReference type="Proteomes" id="UP001366060">
    <property type="component" value="Unassembled WGS sequence"/>
</dbReference>
<dbReference type="EMBL" id="JBAKBA010000413">
    <property type="protein sequence ID" value="MEL0661176.1"/>
    <property type="molecule type" value="Genomic_DNA"/>
</dbReference>
<sequence>NEEGKVLRYIGSIEDGKCKCSIMAVDQNDPLNKVKDGENALAFYSQYYQPIPLVLGVYGAGTEVTAAGVF</sequence>
<feature type="non-terminal residue" evidence="4">
    <location>
        <position position="1"/>
    </location>
</feature>
<evidence type="ECO:0000256" key="2">
    <source>
        <dbReference type="ARBA" id="ARBA00023002"/>
    </source>
</evidence>
<accession>A0ABU9HI30</accession>
<proteinExistence type="predicted"/>
<dbReference type="Gene3D" id="3.30.360.10">
    <property type="entry name" value="Dihydrodipicolinate Reductase, domain 2"/>
    <property type="match status" value="1"/>
</dbReference>
<dbReference type="InterPro" id="IPR011147">
    <property type="entry name" value="Bifunc_Aspkin/hSer_DH"/>
</dbReference>
<name>A0ABU9HI30_9GAMM</name>
<evidence type="ECO:0000313" key="4">
    <source>
        <dbReference type="EMBL" id="MEL0661176.1"/>
    </source>
</evidence>
<reference evidence="4 5" key="1">
    <citation type="submission" date="2024-02" db="EMBL/GenBank/DDBJ databases">
        <title>Bacteria isolated from the canopy kelp, Nereocystis luetkeana.</title>
        <authorList>
            <person name="Pfister C.A."/>
            <person name="Younker I.T."/>
            <person name="Light S.H."/>
        </authorList>
    </citation>
    <scope>NUCLEOTIDE SEQUENCE [LARGE SCALE GENOMIC DNA]</scope>
    <source>
        <strain evidence="4 5">TI.2.07</strain>
    </source>
</reference>
<comment type="caution">
    <text evidence="4">The sequence shown here is derived from an EMBL/GenBank/DDBJ whole genome shotgun (WGS) entry which is preliminary data.</text>
</comment>
<dbReference type="PANTHER" id="PTHR43070">
    <property type="match status" value="1"/>
</dbReference>
<organism evidence="4 5">
    <name type="scientific">Psychromonas arctica</name>
    <dbReference type="NCBI Taxonomy" id="168275"/>
    <lineage>
        <taxon>Bacteria</taxon>
        <taxon>Pseudomonadati</taxon>
        <taxon>Pseudomonadota</taxon>
        <taxon>Gammaproteobacteria</taxon>
        <taxon>Alteromonadales</taxon>
        <taxon>Psychromonadaceae</taxon>
        <taxon>Psychromonas</taxon>
    </lineage>
</organism>
<evidence type="ECO:0000259" key="3">
    <source>
        <dbReference type="Pfam" id="PF00742"/>
    </source>
</evidence>
<protein>
    <recommendedName>
        <fullName evidence="3">Homoserine dehydrogenase catalytic domain-containing protein</fullName>
    </recommendedName>
</protein>
<dbReference type="InterPro" id="IPR001342">
    <property type="entry name" value="HDH_cat"/>
</dbReference>
<dbReference type="SUPFAM" id="SSF55347">
    <property type="entry name" value="Glyceraldehyde-3-phosphate dehydrogenase-like, C-terminal domain"/>
    <property type="match status" value="1"/>
</dbReference>
<dbReference type="Pfam" id="PF00742">
    <property type="entry name" value="Homoserine_dh"/>
    <property type="match status" value="1"/>
</dbReference>